<dbReference type="PANTHER" id="PTHR11085:SF8">
    <property type="entry name" value="NAD-DEPENDENT HISTONE DEACETYLASE HST3"/>
    <property type="match status" value="1"/>
</dbReference>
<dbReference type="GO" id="GO:0005739">
    <property type="term" value="C:mitochondrion"/>
    <property type="evidence" value="ECO:0007669"/>
    <property type="project" value="UniProtKB-SubCell"/>
</dbReference>
<evidence type="ECO:0000256" key="3">
    <source>
        <dbReference type="ARBA" id="ARBA00023128"/>
    </source>
</evidence>
<evidence type="ECO:0000256" key="2">
    <source>
        <dbReference type="ARBA" id="ARBA00023027"/>
    </source>
</evidence>
<name>A0A8H3DEV5_9AGAM</name>
<reference evidence="6" key="1">
    <citation type="submission" date="2021-01" db="EMBL/GenBank/DDBJ databases">
        <authorList>
            <person name="Kaushik A."/>
        </authorList>
    </citation>
    <scope>NUCLEOTIDE SEQUENCE</scope>
    <source>
        <strain evidence="6">Type strain: AG8-Rh-89/</strain>
    </source>
</reference>
<dbReference type="InterPro" id="IPR050134">
    <property type="entry name" value="NAD-dep_sirtuin_deacylases"/>
</dbReference>
<dbReference type="PROSITE" id="PS50305">
    <property type="entry name" value="SIRTUIN"/>
    <property type="match status" value="1"/>
</dbReference>
<evidence type="ECO:0000256" key="1">
    <source>
        <dbReference type="ARBA" id="ARBA00004173"/>
    </source>
</evidence>
<accession>A0A8H3DEV5</accession>
<comment type="caution">
    <text evidence="4">Lacks conserved residue(s) required for the propagation of feature annotation.</text>
</comment>
<comment type="subcellular location">
    <subcellularLocation>
        <location evidence="1">Mitochondrion</location>
    </subcellularLocation>
</comment>
<evidence type="ECO:0000256" key="4">
    <source>
        <dbReference type="PROSITE-ProRule" id="PRU00236"/>
    </source>
</evidence>
<gene>
    <name evidence="6" type="ORF">RDB_LOCUS121778</name>
</gene>
<dbReference type="SUPFAM" id="SSF52467">
    <property type="entry name" value="DHS-like NAD/FAD-binding domain"/>
    <property type="match status" value="1"/>
</dbReference>
<keyword evidence="2" id="KW-0520">NAD</keyword>
<comment type="caution">
    <text evidence="6">The sequence shown here is derived from an EMBL/GenBank/DDBJ whole genome shotgun (WGS) entry which is preliminary data.</text>
</comment>
<organism evidence="6 7">
    <name type="scientific">Rhizoctonia solani</name>
    <dbReference type="NCBI Taxonomy" id="456999"/>
    <lineage>
        <taxon>Eukaryota</taxon>
        <taxon>Fungi</taxon>
        <taxon>Dikarya</taxon>
        <taxon>Basidiomycota</taxon>
        <taxon>Agaricomycotina</taxon>
        <taxon>Agaricomycetes</taxon>
        <taxon>Cantharellales</taxon>
        <taxon>Ceratobasidiaceae</taxon>
        <taxon>Rhizoctonia</taxon>
    </lineage>
</organism>
<keyword evidence="3" id="KW-0496">Mitochondrion</keyword>
<dbReference type="AlphaFoldDB" id="A0A8H3DEV5"/>
<dbReference type="EMBL" id="CAJMWZ010006531">
    <property type="protein sequence ID" value="CAE6523951.1"/>
    <property type="molecule type" value="Genomic_DNA"/>
</dbReference>
<evidence type="ECO:0000259" key="5">
    <source>
        <dbReference type="PROSITE" id="PS50305"/>
    </source>
</evidence>
<dbReference type="GO" id="GO:0017136">
    <property type="term" value="F:histone deacetylase activity, NAD-dependent"/>
    <property type="evidence" value="ECO:0007669"/>
    <property type="project" value="TreeGrafter"/>
</dbReference>
<sequence length="335" mass="37922">MATTLDVPSTRILDSTETYTERLATIINTIAKTEKIMLMSGPGVSVACGLPCLDMDERVLLGSTDFQYETSLQNAFDECSLLNTQAKSVSQNRLALFNKYMADLRVRARSAPMSNFHLFLQRALREKRVMRCLTTSFDGLDGQPNSGDDERIIRMYGDNRFLRCFDGNRELPVMHERRLTDVAQGMKSQRLAGQSAALRFLRPAVDIHLPIELHRVGDLRNEVIEDAKSCQLLLIVGLTLKSGEVYDLVRELASEVHHGYGAVIYVDNEPIRGRNTGGIVDFHLQMDIEEFSTRVLAAMDTLQMAADDINMDPVLELEQSEMWYEVRDTRIVKLR</sequence>
<protein>
    <recommendedName>
        <fullName evidence="5">Deacetylase sirtuin-type domain-containing protein</fullName>
    </recommendedName>
</protein>
<dbReference type="Gene3D" id="3.40.50.1220">
    <property type="entry name" value="TPP-binding domain"/>
    <property type="match status" value="1"/>
</dbReference>
<feature type="domain" description="Deacetylase sirtuin-type" evidence="5">
    <location>
        <begin position="16"/>
        <end position="305"/>
    </location>
</feature>
<dbReference type="Proteomes" id="UP000663850">
    <property type="component" value="Unassembled WGS sequence"/>
</dbReference>
<proteinExistence type="predicted"/>
<evidence type="ECO:0000313" key="7">
    <source>
        <dbReference type="Proteomes" id="UP000663850"/>
    </source>
</evidence>
<dbReference type="InterPro" id="IPR029035">
    <property type="entry name" value="DHS-like_NAD/FAD-binding_dom"/>
</dbReference>
<dbReference type="PANTHER" id="PTHR11085">
    <property type="entry name" value="NAD-DEPENDENT PROTEIN DEACYLASE SIRTUIN-5, MITOCHONDRIAL-RELATED"/>
    <property type="match status" value="1"/>
</dbReference>
<evidence type="ECO:0000313" key="6">
    <source>
        <dbReference type="EMBL" id="CAE6523951.1"/>
    </source>
</evidence>
<dbReference type="GO" id="GO:0070403">
    <property type="term" value="F:NAD+ binding"/>
    <property type="evidence" value="ECO:0007669"/>
    <property type="project" value="TreeGrafter"/>
</dbReference>
<dbReference type="InterPro" id="IPR026590">
    <property type="entry name" value="Ssirtuin_cat_dom"/>
</dbReference>
<dbReference type="GO" id="GO:0005634">
    <property type="term" value="C:nucleus"/>
    <property type="evidence" value="ECO:0007669"/>
    <property type="project" value="TreeGrafter"/>
</dbReference>